<dbReference type="EMBL" id="JBEWSZ010000001">
    <property type="protein sequence ID" value="MET2828339.1"/>
    <property type="molecule type" value="Genomic_DNA"/>
</dbReference>
<dbReference type="PIRSF" id="PIRSF002741">
    <property type="entry name" value="MppA"/>
    <property type="match status" value="1"/>
</dbReference>
<feature type="domain" description="Solute-binding protein family 5" evidence="4">
    <location>
        <begin position="75"/>
        <end position="437"/>
    </location>
</feature>
<evidence type="ECO:0000256" key="3">
    <source>
        <dbReference type="SAM" id="SignalP"/>
    </source>
</evidence>
<dbReference type="SUPFAM" id="SSF53850">
    <property type="entry name" value="Periplasmic binding protein-like II"/>
    <property type="match status" value="1"/>
</dbReference>
<feature type="chain" id="PRO_5046789313" evidence="3">
    <location>
        <begin position="28"/>
        <end position="524"/>
    </location>
</feature>
<dbReference type="Gene3D" id="3.10.105.10">
    <property type="entry name" value="Dipeptide-binding Protein, Domain 3"/>
    <property type="match status" value="1"/>
</dbReference>
<comment type="subcellular location">
    <subcellularLocation>
        <location evidence="1">Periplasm</location>
    </subcellularLocation>
</comment>
<dbReference type="Proteomes" id="UP001548832">
    <property type="component" value="Unassembled WGS sequence"/>
</dbReference>
<dbReference type="InterPro" id="IPR039424">
    <property type="entry name" value="SBP_5"/>
</dbReference>
<reference evidence="5 6" key="1">
    <citation type="submission" date="2024-06" db="EMBL/GenBank/DDBJ databases">
        <authorList>
            <person name="Kim D.-U."/>
        </authorList>
    </citation>
    <scope>NUCLEOTIDE SEQUENCE [LARGE SCALE GENOMIC DNA]</scope>
    <source>
        <strain evidence="5 6">KACC15460</strain>
    </source>
</reference>
<gene>
    <name evidence="5" type="ORF">ABVQ20_15255</name>
</gene>
<keyword evidence="6" id="KW-1185">Reference proteome</keyword>
<evidence type="ECO:0000259" key="4">
    <source>
        <dbReference type="Pfam" id="PF00496"/>
    </source>
</evidence>
<evidence type="ECO:0000256" key="1">
    <source>
        <dbReference type="ARBA" id="ARBA00004418"/>
    </source>
</evidence>
<feature type="signal peptide" evidence="3">
    <location>
        <begin position="1"/>
        <end position="27"/>
    </location>
</feature>
<evidence type="ECO:0000313" key="6">
    <source>
        <dbReference type="Proteomes" id="UP001548832"/>
    </source>
</evidence>
<dbReference type="Pfam" id="PF00496">
    <property type="entry name" value="SBP_bac_5"/>
    <property type="match status" value="1"/>
</dbReference>
<name>A0ABV2DE69_9HYPH</name>
<organism evidence="5 6">
    <name type="scientific">Mesorhizobium shangrilense</name>
    <dbReference type="NCBI Taxonomy" id="460060"/>
    <lineage>
        <taxon>Bacteria</taxon>
        <taxon>Pseudomonadati</taxon>
        <taxon>Pseudomonadota</taxon>
        <taxon>Alphaproteobacteria</taxon>
        <taxon>Hyphomicrobiales</taxon>
        <taxon>Phyllobacteriaceae</taxon>
        <taxon>Mesorhizobium</taxon>
    </lineage>
</organism>
<sequence>MNRREFLISTSLLSLCMGSGLSSAAHASEDEAVIVLGRQESGSAGYDPVRSTSLSMVAGLIYDRLVEQDADDQSYHPHLAESWETSQDGLTWTFKLRQGVTFHDGEPFNAATIAWWIPKFTGTENETMTSAIERVEVVDDHTVRFVMKRPEPNLIYNLASVNMGIPSPKSYEAAGDAGYGVTEAIGTGPYKLESFVASQETVLVANGNYAWGSDLTGNKGVPSLKRLTMREIPDASTAFLELKTGGVDMLLDIPTDFLPQLKAQPEIGFRGLPSYGVTFVAINTQIPIFSDMRVRQATALAIDQGAILKSVYGGAGKEAHQFLISTLAESKVDPTVEIHYNFAKAGKLLDEAGWVPGENGIRVKDGKPLKVKLWARADTEYRRMAEIIQAQLKAVGMAAEITIFDEGMYRAEFKKKDRELVIEPYSWTNANILDDFFSAKNLDGWNLSLWNDPKSEELNERAMHGSATWEERVANFRKYHEYLLANFVGVPIHEPAQTLAFNNTRLNLPAPLRMPFTLVDMTVK</sequence>
<dbReference type="RefSeq" id="WP_354460342.1">
    <property type="nucleotide sequence ID" value="NZ_JBEWSZ010000001.1"/>
</dbReference>
<comment type="caution">
    <text evidence="5">The sequence shown here is derived from an EMBL/GenBank/DDBJ whole genome shotgun (WGS) entry which is preliminary data.</text>
</comment>
<comment type="similarity">
    <text evidence="2">Belongs to the bacterial solute-binding protein 5 family.</text>
</comment>
<protein>
    <submittedName>
        <fullName evidence="5">ABC transporter substrate-binding protein</fullName>
    </submittedName>
</protein>
<dbReference type="PANTHER" id="PTHR30290">
    <property type="entry name" value="PERIPLASMIC BINDING COMPONENT OF ABC TRANSPORTER"/>
    <property type="match status" value="1"/>
</dbReference>
<dbReference type="Gene3D" id="3.40.190.10">
    <property type="entry name" value="Periplasmic binding protein-like II"/>
    <property type="match status" value="1"/>
</dbReference>
<dbReference type="InterPro" id="IPR030678">
    <property type="entry name" value="Peptide/Ni-bd"/>
</dbReference>
<evidence type="ECO:0000256" key="2">
    <source>
        <dbReference type="ARBA" id="ARBA00005695"/>
    </source>
</evidence>
<dbReference type="InterPro" id="IPR000914">
    <property type="entry name" value="SBP_5_dom"/>
</dbReference>
<proteinExistence type="inferred from homology"/>
<evidence type="ECO:0000313" key="5">
    <source>
        <dbReference type="EMBL" id="MET2828339.1"/>
    </source>
</evidence>
<accession>A0ABV2DE69</accession>
<keyword evidence="3" id="KW-0732">Signal</keyword>